<accession>A0AAV6SI69</accession>
<proteinExistence type="predicted"/>
<evidence type="ECO:0000313" key="1">
    <source>
        <dbReference type="EMBL" id="KAG7516600.1"/>
    </source>
</evidence>
<protein>
    <submittedName>
        <fullName evidence="1">Uncharacterized protein</fullName>
    </submittedName>
</protein>
<evidence type="ECO:0000313" key="2">
    <source>
        <dbReference type="Proteomes" id="UP000693946"/>
    </source>
</evidence>
<keyword evidence="2" id="KW-1185">Reference proteome</keyword>
<dbReference type="AlphaFoldDB" id="A0AAV6SI69"/>
<dbReference type="Proteomes" id="UP000693946">
    <property type="component" value="Linkage Group LG13"/>
</dbReference>
<name>A0AAV6SI69_SOLSE</name>
<gene>
    <name evidence="1" type="ORF">JOB18_035853</name>
</gene>
<sequence length="78" mass="8442">MTSSSTPHSFIHEPKAPPTCVTGLFVHIPPLIKSSTRADTSGNISSANHSNISFTVFSPVSCRYKQQKKSKGPNLMLL</sequence>
<dbReference type="EMBL" id="JAGKHQ010000005">
    <property type="protein sequence ID" value="KAG7516600.1"/>
    <property type="molecule type" value="Genomic_DNA"/>
</dbReference>
<organism evidence="1 2">
    <name type="scientific">Solea senegalensis</name>
    <name type="common">Senegalese sole</name>
    <dbReference type="NCBI Taxonomy" id="28829"/>
    <lineage>
        <taxon>Eukaryota</taxon>
        <taxon>Metazoa</taxon>
        <taxon>Chordata</taxon>
        <taxon>Craniata</taxon>
        <taxon>Vertebrata</taxon>
        <taxon>Euteleostomi</taxon>
        <taxon>Actinopterygii</taxon>
        <taxon>Neopterygii</taxon>
        <taxon>Teleostei</taxon>
        <taxon>Neoteleostei</taxon>
        <taxon>Acanthomorphata</taxon>
        <taxon>Carangaria</taxon>
        <taxon>Pleuronectiformes</taxon>
        <taxon>Pleuronectoidei</taxon>
        <taxon>Soleidae</taxon>
        <taxon>Solea</taxon>
    </lineage>
</organism>
<reference evidence="1 2" key="1">
    <citation type="journal article" date="2021" name="Sci. Rep.">
        <title>Chromosome anchoring in Senegalese sole (Solea senegalensis) reveals sex-associated markers and genome rearrangements in flatfish.</title>
        <authorList>
            <person name="Guerrero-Cozar I."/>
            <person name="Gomez-Garrido J."/>
            <person name="Berbel C."/>
            <person name="Martinez-Blanch J.F."/>
            <person name="Alioto T."/>
            <person name="Claros M.G."/>
            <person name="Gagnaire P.A."/>
            <person name="Manchado M."/>
        </authorList>
    </citation>
    <scope>NUCLEOTIDE SEQUENCE [LARGE SCALE GENOMIC DNA]</scope>
    <source>
        <strain evidence="1">Sse05_10M</strain>
    </source>
</reference>
<comment type="caution">
    <text evidence="1">The sequence shown here is derived from an EMBL/GenBank/DDBJ whole genome shotgun (WGS) entry which is preliminary data.</text>
</comment>